<sequence>MPDLLQKIQSTLWLFLKVLLGLAAMAFMVPMAVAQQDWDPKYYNPADDPNVLLLPIPCGGKIALKRVVTVSEDTNSTIGPLADQRIVLGRNADRTRGYIEENHPEYISGTLNDPTTNERYYLLGAYEVTQGQYDAVMKGPDTCQKRMSRKMNVPITNVSWYDAVDFTRKLNTWIYQNADTMMRVLTQLGADNGFVRLPTEIEWEFATRGGSAVSTAERNEPLFFREGTIDDYAWYNGATSSGGKPKLIGKKKPNPVGLYDVYGNAEEIVLEPFRMTRSDRLHGAIGGFSVRGGSFLDSPDLINSARRDERPFFDTQAGGEFRRRTMGFRIMVGTANIPRDVSYVDRLETAYEETQRQVEGEAEDQPLQQMADAARLIENDELRAKIEALQYQLEAEFSRRNELKARNIRVTVLNGGLQAMEVFLSARTIKHLKIAYKEAKASNVNPQFYVPRIRAELAHYNLISNAYFETVETLADYDADDLSLQADVAKRELAQRGDDDMKHYVGQLETSISKFKSARNMQNVLHFLDQIPTATTN</sequence>
<evidence type="ECO:0000313" key="3">
    <source>
        <dbReference type="EMBL" id="PLW78194.1"/>
    </source>
</evidence>
<protein>
    <recommendedName>
        <fullName evidence="2">Sulfatase-modifying factor enzyme-like domain-containing protein</fullName>
    </recommendedName>
</protein>
<dbReference type="OrthoDB" id="9768004at2"/>
<reference evidence="3 4" key="1">
    <citation type="submission" date="2018-01" db="EMBL/GenBank/DDBJ databases">
        <title>The draft genome sequence of Cohaesibacter sp. H1304.</title>
        <authorList>
            <person name="Wang N.-N."/>
            <person name="Du Z.-J."/>
        </authorList>
    </citation>
    <scope>NUCLEOTIDE SEQUENCE [LARGE SCALE GENOMIC DNA]</scope>
    <source>
        <strain evidence="3 4">H1304</strain>
    </source>
</reference>
<dbReference type="InterPro" id="IPR051043">
    <property type="entry name" value="Sulfatase_Mod_Factor_Kinase"/>
</dbReference>
<dbReference type="RefSeq" id="WP_101532906.1">
    <property type="nucleotide sequence ID" value="NZ_PKUQ01000010.1"/>
</dbReference>
<evidence type="ECO:0000256" key="1">
    <source>
        <dbReference type="SAM" id="Coils"/>
    </source>
</evidence>
<feature type="domain" description="Sulfatase-modifying factor enzyme-like" evidence="2">
    <location>
        <begin position="113"/>
        <end position="330"/>
    </location>
</feature>
<dbReference type="Gene3D" id="3.90.1580.10">
    <property type="entry name" value="paralog of FGE (formylglycine-generating enzyme)"/>
    <property type="match status" value="1"/>
</dbReference>
<dbReference type="Proteomes" id="UP000234881">
    <property type="component" value="Unassembled WGS sequence"/>
</dbReference>
<gene>
    <name evidence="3" type="ORF">C0081_06010</name>
</gene>
<proteinExistence type="predicted"/>
<dbReference type="InterPro" id="IPR016187">
    <property type="entry name" value="CTDL_fold"/>
</dbReference>
<name>A0A2N5XUM0_9HYPH</name>
<dbReference type="EMBL" id="PKUQ01000010">
    <property type="protein sequence ID" value="PLW78194.1"/>
    <property type="molecule type" value="Genomic_DNA"/>
</dbReference>
<evidence type="ECO:0000259" key="2">
    <source>
        <dbReference type="Pfam" id="PF03781"/>
    </source>
</evidence>
<accession>A0A2N5XUM0</accession>
<dbReference type="GO" id="GO:0120147">
    <property type="term" value="F:formylglycine-generating oxidase activity"/>
    <property type="evidence" value="ECO:0007669"/>
    <property type="project" value="TreeGrafter"/>
</dbReference>
<dbReference type="InterPro" id="IPR005532">
    <property type="entry name" value="SUMF_dom"/>
</dbReference>
<dbReference type="PANTHER" id="PTHR23150:SF19">
    <property type="entry name" value="FORMYLGLYCINE-GENERATING ENZYME"/>
    <property type="match status" value="1"/>
</dbReference>
<dbReference type="PANTHER" id="PTHR23150">
    <property type="entry name" value="SULFATASE MODIFYING FACTOR 1, 2"/>
    <property type="match status" value="1"/>
</dbReference>
<comment type="caution">
    <text evidence="3">The sequence shown here is derived from an EMBL/GenBank/DDBJ whole genome shotgun (WGS) entry which is preliminary data.</text>
</comment>
<dbReference type="Pfam" id="PF03781">
    <property type="entry name" value="FGE-sulfatase"/>
    <property type="match status" value="1"/>
</dbReference>
<dbReference type="AlphaFoldDB" id="A0A2N5XUM0"/>
<feature type="coiled-coil region" evidence="1">
    <location>
        <begin position="344"/>
        <end position="406"/>
    </location>
</feature>
<evidence type="ECO:0000313" key="4">
    <source>
        <dbReference type="Proteomes" id="UP000234881"/>
    </source>
</evidence>
<keyword evidence="1" id="KW-0175">Coiled coil</keyword>
<dbReference type="InterPro" id="IPR042095">
    <property type="entry name" value="SUMF_sf"/>
</dbReference>
<organism evidence="3 4">
    <name type="scientific">Cohaesibacter celericrescens</name>
    <dbReference type="NCBI Taxonomy" id="2067669"/>
    <lineage>
        <taxon>Bacteria</taxon>
        <taxon>Pseudomonadati</taxon>
        <taxon>Pseudomonadota</taxon>
        <taxon>Alphaproteobacteria</taxon>
        <taxon>Hyphomicrobiales</taxon>
        <taxon>Cohaesibacteraceae</taxon>
    </lineage>
</organism>
<keyword evidence="4" id="KW-1185">Reference proteome</keyword>
<dbReference type="SUPFAM" id="SSF56436">
    <property type="entry name" value="C-type lectin-like"/>
    <property type="match status" value="1"/>
</dbReference>